<reference evidence="1" key="1">
    <citation type="submission" date="2015-07" db="EMBL/GenBank/DDBJ databases">
        <title>MeaNS - Measles Nucleotide Surveillance Program.</title>
        <authorList>
            <person name="Tran T."/>
            <person name="Druce J."/>
        </authorList>
    </citation>
    <scope>NUCLEOTIDE SEQUENCE</scope>
    <source>
        <strain evidence="1">UCB-OBI-ISO-001</strain>
        <tissue evidence="1">Gonad</tissue>
    </source>
</reference>
<protein>
    <recommendedName>
        <fullName evidence="2">PiggyBac transposable element-derived protein domain-containing protein</fullName>
    </recommendedName>
</protein>
<dbReference type="AlphaFoldDB" id="A0A0L8HQH0"/>
<name>A0A0L8HQH0_OCTBM</name>
<dbReference type="PANTHER" id="PTHR46599:SF3">
    <property type="entry name" value="PIGGYBAC TRANSPOSABLE ELEMENT-DERIVED PROTEIN 4"/>
    <property type="match status" value="1"/>
</dbReference>
<dbReference type="PANTHER" id="PTHR46599">
    <property type="entry name" value="PIGGYBAC TRANSPOSABLE ELEMENT-DERIVED PROTEIN 4"/>
    <property type="match status" value="1"/>
</dbReference>
<gene>
    <name evidence="1" type="ORF">OCBIM_22008665mg</name>
</gene>
<accession>A0A0L8HQH0</accession>
<dbReference type="EMBL" id="KQ417519">
    <property type="protein sequence ID" value="KOF91481.1"/>
    <property type="molecule type" value="Genomic_DNA"/>
</dbReference>
<evidence type="ECO:0000313" key="1">
    <source>
        <dbReference type="EMBL" id="KOF91481.1"/>
    </source>
</evidence>
<proteinExistence type="predicted"/>
<sequence length="112" mass="13474">MGGVDRSDQMVTLYELDKKSRKWWTKVFFRLLMTATYNNYVIHSEIHHMRPPFINFLVNVAERLIEAGRSNCLQRRMRSFRRPFKTSKLISSVGDHMPVKQESQKMYFEEQK</sequence>
<organism evidence="1">
    <name type="scientific">Octopus bimaculoides</name>
    <name type="common">California two-spotted octopus</name>
    <dbReference type="NCBI Taxonomy" id="37653"/>
    <lineage>
        <taxon>Eukaryota</taxon>
        <taxon>Metazoa</taxon>
        <taxon>Spiralia</taxon>
        <taxon>Lophotrochozoa</taxon>
        <taxon>Mollusca</taxon>
        <taxon>Cephalopoda</taxon>
        <taxon>Coleoidea</taxon>
        <taxon>Octopodiformes</taxon>
        <taxon>Octopoda</taxon>
        <taxon>Incirrata</taxon>
        <taxon>Octopodidae</taxon>
        <taxon>Octopus</taxon>
    </lineage>
</organism>
<evidence type="ECO:0008006" key="2">
    <source>
        <dbReference type="Google" id="ProtNLM"/>
    </source>
</evidence>